<gene>
    <name evidence="2" type="ORF">HH214_07450</name>
</gene>
<dbReference type="PROSITE" id="PS50910">
    <property type="entry name" value="HEPN"/>
    <property type="match status" value="1"/>
</dbReference>
<dbReference type="SUPFAM" id="SSF81593">
    <property type="entry name" value="Nucleotidyltransferase substrate binding subunit/domain"/>
    <property type="match status" value="1"/>
</dbReference>
<dbReference type="Gene3D" id="1.20.120.330">
    <property type="entry name" value="Nucleotidyltransferases domain 2"/>
    <property type="match status" value="1"/>
</dbReference>
<evidence type="ECO:0000259" key="1">
    <source>
        <dbReference type="PROSITE" id="PS50910"/>
    </source>
</evidence>
<dbReference type="Proteomes" id="UP000503278">
    <property type="component" value="Chromosome"/>
</dbReference>
<organism evidence="2 3">
    <name type="scientific">Mucilaginibacter robiniae</name>
    <dbReference type="NCBI Taxonomy" id="2728022"/>
    <lineage>
        <taxon>Bacteria</taxon>
        <taxon>Pseudomonadati</taxon>
        <taxon>Bacteroidota</taxon>
        <taxon>Sphingobacteriia</taxon>
        <taxon>Sphingobacteriales</taxon>
        <taxon>Sphingobacteriaceae</taxon>
        <taxon>Mucilaginibacter</taxon>
    </lineage>
</organism>
<dbReference type="SMART" id="SM00748">
    <property type="entry name" value="HEPN"/>
    <property type="match status" value="1"/>
</dbReference>
<dbReference type="KEGG" id="mrob:HH214_07450"/>
<dbReference type="Pfam" id="PF05168">
    <property type="entry name" value="HEPN"/>
    <property type="match status" value="1"/>
</dbReference>
<proteinExistence type="predicted"/>
<dbReference type="InterPro" id="IPR007842">
    <property type="entry name" value="HEPN_dom"/>
</dbReference>
<dbReference type="EMBL" id="CP051682">
    <property type="protein sequence ID" value="QJD95718.1"/>
    <property type="molecule type" value="Genomic_DNA"/>
</dbReference>
<protein>
    <submittedName>
        <fullName evidence="2">HEPN domain-containing protein</fullName>
    </submittedName>
</protein>
<name>A0A7L5DZR4_9SPHI</name>
<feature type="domain" description="HEPN" evidence="1">
    <location>
        <begin position="355"/>
        <end position="475"/>
    </location>
</feature>
<dbReference type="AlphaFoldDB" id="A0A7L5DZR4"/>
<sequence>MGRKPIARIKYRRFEFGTGHTPPYFALRCQWRQVKSMTMNMDEHGLQSLDLLHLTAGEKTNTLQVICDFFDDDRLSGQLERLRSWRDSVLRDDYFRGDKGSPSELLYFQRLNLRLLEALYQLLQADGPHLGGAKNTVAAVFSQHPLPWYREQLEEWLEHGLSSKGAGEFITSASLITVYENLIQLYHAAAGIQESIAAKNIESKNQILTPMKTVSLYQPDPSVDQHNTETISRVVSSIRHKVPLTRIIFYLGASPQPDLRLFFLVVTSDEERRQAQEISQQVEETCRPLGSITVIAMHAHLALSRSQDASSFFSRSLTCPVVFLSGELLPTALFPHRLAERTPDDRATVCWQRWQGQARDFLKGAGYYLNEGMAEPALFSLHQAAECALCGIIKVVSGHQGGSHNLATLLKLTQLFTGDLKAVFDLNTPEGVQAFDLLKGAYVNVRYKDGYEVSIEPVKSLYMVVERCLTATQALYKRFMLISSI</sequence>
<evidence type="ECO:0000313" key="3">
    <source>
        <dbReference type="Proteomes" id="UP000503278"/>
    </source>
</evidence>
<accession>A0A7L5DZR4</accession>
<evidence type="ECO:0000313" key="2">
    <source>
        <dbReference type="EMBL" id="QJD95718.1"/>
    </source>
</evidence>
<keyword evidence="3" id="KW-1185">Reference proteome</keyword>
<reference evidence="2 3" key="1">
    <citation type="submission" date="2020-04" db="EMBL/GenBank/DDBJ databases">
        <title>Genome sequencing of novel species.</title>
        <authorList>
            <person name="Heo J."/>
            <person name="Kim S.-J."/>
            <person name="Kim J.-S."/>
            <person name="Hong S.-B."/>
            <person name="Kwon S.-W."/>
        </authorList>
    </citation>
    <scope>NUCLEOTIDE SEQUENCE [LARGE SCALE GENOMIC DNA]</scope>
    <source>
        <strain evidence="2 3">F39-2</strain>
    </source>
</reference>